<evidence type="ECO:0000313" key="2">
    <source>
        <dbReference type="Proteomes" id="UP000215595"/>
    </source>
</evidence>
<dbReference type="AlphaFoldDB" id="A0A258FEY8"/>
<organism evidence="1 2">
    <name type="scientific">Brevundimonas subvibrioides</name>
    <dbReference type="NCBI Taxonomy" id="74313"/>
    <lineage>
        <taxon>Bacteria</taxon>
        <taxon>Pseudomonadati</taxon>
        <taxon>Pseudomonadota</taxon>
        <taxon>Alphaproteobacteria</taxon>
        <taxon>Caulobacterales</taxon>
        <taxon>Caulobacteraceae</taxon>
        <taxon>Brevundimonas</taxon>
    </lineage>
</organism>
<reference evidence="1 2" key="1">
    <citation type="submission" date="2017-03" db="EMBL/GenBank/DDBJ databases">
        <title>Lifting the veil on microbial sulfur biogeochemistry in mining wastewaters.</title>
        <authorList>
            <person name="Kantor R.S."/>
            <person name="Colenbrander Nelson T."/>
            <person name="Marshall S."/>
            <person name="Bennett D."/>
            <person name="Apte S."/>
            <person name="Camacho D."/>
            <person name="Thomas B.C."/>
            <person name="Warren L.A."/>
            <person name="Banfield J.F."/>
        </authorList>
    </citation>
    <scope>NUCLEOTIDE SEQUENCE [LARGE SCALE GENOMIC DNA]</scope>
    <source>
        <strain evidence="1">32-69-9</strain>
    </source>
</reference>
<dbReference type="Gene3D" id="2.40.70.10">
    <property type="entry name" value="Acid Proteases"/>
    <property type="match status" value="1"/>
</dbReference>
<evidence type="ECO:0000313" key="1">
    <source>
        <dbReference type="EMBL" id="OYX30554.1"/>
    </source>
</evidence>
<evidence type="ECO:0008006" key="3">
    <source>
        <dbReference type="Google" id="ProtNLM"/>
    </source>
</evidence>
<dbReference type="InterPro" id="IPR021109">
    <property type="entry name" value="Peptidase_aspartic_dom_sf"/>
</dbReference>
<dbReference type="GO" id="GO:0006508">
    <property type="term" value="P:proteolysis"/>
    <property type="evidence" value="ECO:0007669"/>
    <property type="project" value="InterPro"/>
</dbReference>
<protein>
    <recommendedName>
        <fullName evidence="3">TIGR02281 family clan AA aspartic protease</fullName>
    </recommendedName>
</protein>
<dbReference type="InterPro" id="IPR011969">
    <property type="entry name" value="Clan_AA_Asp_peptidase_C"/>
</dbReference>
<dbReference type="NCBIfam" id="TIGR02281">
    <property type="entry name" value="clan_AA_DTGA"/>
    <property type="match status" value="1"/>
</dbReference>
<dbReference type="InterPro" id="IPR034122">
    <property type="entry name" value="Retropepsin-like_bacterial"/>
</dbReference>
<dbReference type="Proteomes" id="UP000215595">
    <property type="component" value="Unassembled WGS sequence"/>
</dbReference>
<sequence length="178" mass="18734">MDGFLVRFDLQSAVVMGTATLSSLTVAWWFTHREPRVASAAVPAPAHAALLTGPASGQAAQIARSPDGHYWAQADIEGRAVRMLVDTGASVVALTREDALRLGLRLTPADFTQTVETASGPVMAAAIELDHVAVAGARVEKVRALVVEKGLPHSLLGMSYLGRLSAFEARPAGLTLRP</sequence>
<name>A0A258FEY8_9CAUL</name>
<dbReference type="GO" id="GO:0004190">
    <property type="term" value="F:aspartic-type endopeptidase activity"/>
    <property type="evidence" value="ECO:0007669"/>
    <property type="project" value="InterPro"/>
</dbReference>
<comment type="caution">
    <text evidence="1">The sequence shown here is derived from an EMBL/GenBank/DDBJ whole genome shotgun (WGS) entry which is preliminary data.</text>
</comment>
<dbReference type="EMBL" id="NCEB01000042">
    <property type="protein sequence ID" value="OYX30554.1"/>
    <property type="molecule type" value="Genomic_DNA"/>
</dbReference>
<dbReference type="Pfam" id="PF13975">
    <property type="entry name" value="gag-asp_proteas"/>
    <property type="match status" value="1"/>
</dbReference>
<gene>
    <name evidence="1" type="ORF">B7Z01_14275</name>
</gene>
<dbReference type="CDD" id="cd05483">
    <property type="entry name" value="retropepsin_like_bacteria"/>
    <property type="match status" value="1"/>
</dbReference>
<dbReference type="SUPFAM" id="SSF50630">
    <property type="entry name" value="Acid proteases"/>
    <property type="match status" value="1"/>
</dbReference>
<accession>A0A258FEY8</accession>
<dbReference type="PROSITE" id="PS00141">
    <property type="entry name" value="ASP_PROTEASE"/>
    <property type="match status" value="1"/>
</dbReference>
<proteinExistence type="predicted"/>
<dbReference type="InterPro" id="IPR001969">
    <property type="entry name" value="Aspartic_peptidase_AS"/>
</dbReference>